<dbReference type="InterPro" id="IPR023393">
    <property type="entry name" value="START-like_dom_sf"/>
</dbReference>
<proteinExistence type="predicted"/>
<dbReference type="Proteomes" id="UP000234331">
    <property type="component" value="Unassembled WGS sequence"/>
</dbReference>
<organism evidence="1 2">
    <name type="scientific">Frankia canadensis</name>
    <dbReference type="NCBI Taxonomy" id="1836972"/>
    <lineage>
        <taxon>Bacteria</taxon>
        <taxon>Bacillati</taxon>
        <taxon>Actinomycetota</taxon>
        <taxon>Actinomycetes</taxon>
        <taxon>Frankiales</taxon>
        <taxon>Frankiaceae</taxon>
        <taxon>Frankia</taxon>
    </lineage>
</organism>
<dbReference type="PIRSF" id="PIRSF017371">
    <property type="entry name" value="UCP017371"/>
    <property type="match status" value="1"/>
</dbReference>
<reference evidence="1 2" key="1">
    <citation type="submission" date="2017-06" db="EMBL/GenBank/DDBJ databases">
        <authorList>
            <person name="Kim H.J."/>
            <person name="Triplett B.A."/>
        </authorList>
    </citation>
    <scope>NUCLEOTIDE SEQUENCE [LARGE SCALE GENOMIC DNA]</scope>
    <source>
        <strain evidence="1">FRACA_ARgP5</strain>
    </source>
</reference>
<keyword evidence="2" id="KW-1185">Reference proteome</keyword>
<evidence type="ECO:0000313" key="1">
    <source>
        <dbReference type="EMBL" id="SNQ52279.1"/>
    </source>
</evidence>
<accession>A0A2I2L2Y6</accession>
<dbReference type="AlphaFoldDB" id="A0A2I2L2Y6"/>
<dbReference type="SUPFAM" id="SSF55961">
    <property type="entry name" value="Bet v1-like"/>
    <property type="match status" value="1"/>
</dbReference>
<dbReference type="InterPro" id="IPR014488">
    <property type="entry name" value="UCP017371"/>
</dbReference>
<dbReference type="EMBL" id="FZMO01000568">
    <property type="protein sequence ID" value="SNQ52279.1"/>
    <property type="molecule type" value="Genomic_DNA"/>
</dbReference>
<dbReference type="Gene3D" id="3.30.530.20">
    <property type="match status" value="1"/>
</dbReference>
<sequence>MVAQVRVVVRRDVAGTPEQILGRLADYQGVRARSWPDNVSEYRVVAGGTGAGSRIAYRLQATRSRVRDIDATVSIPEPNTLVEADQNSSLRTSWLVAPGPTPARSTVTATTTWNGAGGVGGFFERIFAPIGIRRLHTAVIDRVAADAG</sequence>
<dbReference type="InterPro" id="IPR019587">
    <property type="entry name" value="Polyketide_cyclase/dehydratase"/>
</dbReference>
<gene>
    <name evidence="1" type="ORF">FRACA_990019</name>
</gene>
<name>A0A2I2L2Y6_9ACTN</name>
<dbReference type="Pfam" id="PF10604">
    <property type="entry name" value="Polyketide_cyc2"/>
    <property type="match status" value="1"/>
</dbReference>
<protein>
    <submittedName>
        <fullName evidence="1">Polyketide cyclase / dehydrase and lipid transport</fullName>
    </submittedName>
</protein>
<evidence type="ECO:0000313" key="2">
    <source>
        <dbReference type="Proteomes" id="UP000234331"/>
    </source>
</evidence>